<comment type="caution">
    <text evidence="2">The sequence shown here is derived from an EMBL/GenBank/DDBJ whole genome shotgun (WGS) entry which is preliminary data.</text>
</comment>
<reference evidence="2" key="1">
    <citation type="submission" date="2022-04" db="EMBL/GenBank/DDBJ databases">
        <title>Carnegiea gigantea Genome sequencing and assembly v2.</title>
        <authorList>
            <person name="Copetti D."/>
            <person name="Sanderson M.J."/>
            <person name="Burquez A."/>
            <person name="Wojciechowski M.F."/>
        </authorList>
    </citation>
    <scope>NUCLEOTIDE SEQUENCE</scope>
    <source>
        <strain evidence="2">SGP5-SGP5p</strain>
        <tissue evidence="2">Aerial part</tissue>
    </source>
</reference>
<dbReference type="EMBL" id="JAKOGI010000560">
    <property type="protein sequence ID" value="KAJ8433097.1"/>
    <property type="molecule type" value="Genomic_DNA"/>
</dbReference>
<feature type="compositionally biased region" description="Basic and acidic residues" evidence="1">
    <location>
        <begin position="102"/>
        <end position="117"/>
    </location>
</feature>
<name>A0A9Q1JYE5_9CARY</name>
<proteinExistence type="predicted"/>
<keyword evidence="3" id="KW-1185">Reference proteome</keyword>
<accession>A0A9Q1JYE5</accession>
<evidence type="ECO:0000313" key="2">
    <source>
        <dbReference type="EMBL" id="KAJ8433097.1"/>
    </source>
</evidence>
<dbReference type="Proteomes" id="UP001153076">
    <property type="component" value="Unassembled WGS sequence"/>
</dbReference>
<evidence type="ECO:0000256" key="1">
    <source>
        <dbReference type="SAM" id="MobiDB-lite"/>
    </source>
</evidence>
<evidence type="ECO:0000313" key="3">
    <source>
        <dbReference type="Proteomes" id="UP001153076"/>
    </source>
</evidence>
<feature type="compositionally biased region" description="Gly residues" evidence="1">
    <location>
        <begin position="118"/>
        <end position="135"/>
    </location>
</feature>
<dbReference type="AlphaFoldDB" id="A0A9Q1JYE5"/>
<sequence length="156" mass="17332">MSWYKQLGGKSLRLSHRKSIVIISRVNKVDNTPKAPTNLKERSDFFQNEYPAMERRLEEGLDPLGIGRDCKKPIASGVSARVCHRSGNNQQVVQLCHDEGKVNGRERSTDGEMREGGGKMGGAGEGIGMRSGGFIGKERGRFSLENYDSLSREFSR</sequence>
<feature type="region of interest" description="Disordered" evidence="1">
    <location>
        <begin position="102"/>
        <end position="136"/>
    </location>
</feature>
<organism evidence="2 3">
    <name type="scientific">Carnegiea gigantea</name>
    <dbReference type="NCBI Taxonomy" id="171969"/>
    <lineage>
        <taxon>Eukaryota</taxon>
        <taxon>Viridiplantae</taxon>
        <taxon>Streptophyta</taxon>
        <taxon>Embryophyta</taxon>
        <taxon>Tracheophyta</taxon>
        <taxon>Spermatophyta</taxon>
        <taxon>Magnoliopsida</taxon>
        <taxon>eudicotyledons</taxon>
        <taxon>Gunneridae</taxon>
        <taxon>Pentapetalae</taxon>
        <taxon>Caryophyllales</taxon>
        <taxon>Cactineae</taxon>
        <taxon>Cactaceae</taxon>
        <taxon>Cactoideae</taxon>
        <taxon>Echinocereeae</taxon>
        <taxon>Carnegiea</taxon>
    </lineage>
</organism>
<protein>
    <submittedName>
        <fullName evidence="2">Uncharacterized protein</fullName>
    </submittedName>
</protein>
<gene>
    <name evidence="2" type="ORF">Cgig2_020593</name>
</gene>